<comment type="subcellular location">
    <subcellularLocation>
        <location evidence="2">Endomembrane system</location>
        <topology evidence="2">Multi-pass membrane protein</topology>
    </subcellularLocation>
</comment>
<evidence type="ECO:0000256" key="1">
    <source>
        <dbReference type="ARBA" id="ARBA00000900"/>
    </source>
</evidence>
<evidence type="ECO:0000256" key="8">
    <source>
        <dbReference type="ARBA" id="ARBA00022989"/>
    </source>
</evidence>
<evidence type="ECO:0000256" key="3">
    <source>
        <dbReference type="ARBA" id="ARBA00004906"/>
    </source>
</evidence>
<dbReference type="EMBL" id="OX459118">
    <property type="protein sequence ID" value="CAI9088655.1"/>
    <property type="molecule type" value="Genomic_DNA"/>
</dbReference>
<evidence type="ECO:0000313" key="14">
    <source>
        <dbReference type="EMBL" id="CAI9088655.1"/>
    </source>
</evidence>
<keyword evidence="8 10" id="KW-1133">Transmembrane helix</keyword>
<feature type="domain" description="DUF2921" evidence="13">
    <location>
        <begin position="41"/>
        <end position="219"/>
    </location>
</feature>
<feature type="domain" description="DUF2921" evidence="13">
    <location>
        <begin position="441"/>
        <end position="618"/>
    </location>
</feature>
<proteinExistence type="predicted"/>
<comment type="catalytic activity">
    <reaction evidence="1">
        <text>S-ubiquitinyl-[E2 ubiquitin-conjugating enzyme]-L-cysteine + [acceptor protein]-L-lysine = [E2 ubiquitin-conjugating enzyme]-L-cysteine + N(6)-ubiquitinyl-[acceptor protein]-L-lysine.</text>
        <dbReference type="EC" id="2.3.2.27"/>
    </reaction>
</comment>
<dbReference type="PANTHER" id="PTHR33389:SF18">
    <property type="entry name" value="OS01G0677900 PROTEIN"/>
    <property type="match status" value="1"/>
</dbReference>
<feature type="transmembrane region" description="Helical" evidence="10">
    <location>
        <begin position="722"/>
        <end position="739"/>
    </location>
</feature>
<feature type="domain" description="SWEET-like" evidence="12">
    <location>
        <begin position="629"/>
        <end position="907"/>
    </location>
</feature>
<evidence type="ECO:0000256" key="5">
    <source>
        <dbReference type="ARBA" id="ARBA00022679"/>
    </source>
</evidence>
<evidence type="ECO:0000256" key="11">
    <source>
        <dbReference type="SAM" id="SignalP"/>
    </source>
</evidence>
<dbReference type="Pfam" id="PF11145">
    <property type="entry name" value="DUF2921"/>
    <property type="match status" value="1"/>
</dbReference>
<dbReference type="InterPro" id="IPR057425">
    <property type="entry name" value="DUF2921_N"/>
</dbReference>
<dbReference type="Proteomes" id="UP001161247">
    <property type="component" value="Chromosome 1"/>
</dbReference>
<evidence type="ECO:0000313" key="15">
    <source>
        <dbReference type="Proteomes" id="UP001161247"/>
    </source>
</evidence>
<accession>A0AAV1BZK4</accession>
<gene>
    <name evidence="14" type="ORF">OLC1_LOCUS1181</name>
</gene>
<dbReference type="Pfam" id="PF25333">
    <property type="entry name" value="DUF2921_N"/>
    <property type="match status" value="3"/>
</dbReference>
<feature type="transmembrane region" description="Helical" evidence="10">
    <location>
        <begin position="668"/>
        <end position="686"/>
    </location>
</feature>
<feature type="transmembrane region" description="Helical" evidence="10">
    <location>
        <begin position="641"/>
        <end position="661"/>
    </location>
</feature>
<feature type="domain" description="DUF2921" evidence="13">
    <location>
        <begin position="278"/>
        <end position="405"/>
    </location>
</feature>
<evidence type="ECO:0000256" key="2">
    <source>
        <dbReference type="ARBA" id="ARBA00004127"/>
    </source>
</evidence>
<feature type="transmembrane region" description="Helical" evidence="10">
    <location>
        <begin position="759"/>
        <end position="778"/>
    </location>
</feature>
<comment type="pathway">
    <text evidence="3">Protein modification; protein ubiquitination.</text>
</comment>
<evidence type="ECO:0000259" key="12">
    <source>
        <dbReference type="Pfam" id="PF11145"/>
    </source>
</evidence>
<organism evidence="14 15">
    <name type="scientific">Oldenlandia corymbosa var. corymbosa</name>
    <dbReference type="NCBI Taxonomy" id="529605"/>
    <lineage>
        <taxon>Eukaryota</taxon>
        <taxon>Viridiplantae</taxon>
        <taxon>Streptophyta</taxon>
        <taxon>Embryophyta</taxon>
        <taxon>Tracheophyta</taxon>
        <taxon>Spermatophyta</taxon>
        <taxon>Magnoliopsida</taxon>
        <taxon>eudicotyledons</taxon>
        <taxon>Gunneridae</taxon>
        <taxon>Pentapetalae</taxon>
        <taxon>asterids</taxon>
        <taxon>lamiids</taxon>
        <taxon>Gentianales</taxon>
        <taxon>Rubiaceae</taxon>
        <taxon>Rubioideae</taxon>
        <taxon>Spermacoceae</taxon>
        <taxon>Hedyotis-Oldenlandia complex</taxon>
        <taxon>Oldenlandia</taxon>
    </lineage>
</organism>
<dbReference type="GO" id="GO:0012505">
    <property type="term" value="C:endomembrane system"/>
    <property type="evidence" value="ECO:0007669"/>
    <property type="project" value="UniProtKB-SubCell"/>
</dbReference>
<feature type="transmembrane region" description="Helical" evidence="10">
    <location>
        <begin position="871"/>
        <end position="893"/>
    </location>
</feature>
<evidence type="ECO:0000256" key="7">
    <source>
        <dbReference type="ARBA" id="ARBA00022786"/>
    </source>
</evidence>
<dbReference type="PROSITE" id="PS51257">
    <property type="entry name" value="PROKAR_LIPOPROTEIN"/>
    <property type="match status" value="1"/>
</dbReference>
<keyword evidence="5" id="KW-0808">Transferase</keyword>
<dbReference type="AlphaFoldDB" id="A0AAV1BZK4"/>
<dbReference type="EC" id="2.3.2.27" evidence="4"/>
<keyword evidence="7" id="KW-0833">Ubl conjugation pathway</keyword>
<dbReference type="PANTHER" id="PTHR33389">
    <property type="entry name" value="FAMILY PROTEIN, PUTATIVE (DUF2921)-RELATED"/>
    <property type="match status" value="1"/>
</dbReference>
<feature type="chain" id="PRO_5043326006" description="RING-type E3 ubiquitin transferase" evidence="11">
    <location>
        <begin position="37"/>
        <end position="922"/>
    </location>
</feature>
<evidence type="ECO:0000259" key="13">
    <source>
        <dbReference type="Pfam" id="PF25333"/>
    </source>
</evidence>
<reference evidence="14" key="1">
    <citation type="submission" date="2023-03" db="EMBL/GenBank/DDBJ databases">
        <authorList>
            <person name="Julca I."/>
        </authorList>
    </citation>
    <scope>NUCLEOTIDE SEQUENCE</scope>
</reference>
<keyword evidence="11" id="KW-0732">Signal</keyword>
<protein>
    <recommendedName>
        <fullName evidence="4">RING-type E3 ubiquitin transferase</fullName>
        <ecNumber evidence="4">2.3.2.27</ecNumber>
    </recommendedName>
</protein>
<sequence length="922" mass="103884">MRIPQLSCSKNLSQLPWLYALLFCFLVLFSFFSCSAAKLSYADHCADVVPESNPTVGVVPIGSFPVFDLSRSYIRVGDKIDKVKTLGNQSWIDYQTFVAFRTRNVLTTSTRGIYKVEGFLVFRFPGYGNYSGRITPSFYRRRRGLSRIFLSGFWSEDSRKLCMVTAVSGRTQRSKSLDYEGVFELNCAEKNATVFTSLAKGSFVSVSPSNSNNYFEPIKIVSFPSLNDYNYTLSSRGCLGGNDIPPKQSLSLQQNSICSMLQWKSYDLELKYAAGCKSSQDCSPIDEDLPYLSLSGFQCSEDEGKLRYIASFRGRGYGWHGATFDPNRTLIGEGSWDNDRNQLCIAACRVLNPSNSLEDVSVGECSIRLSLRFPLVWTIRDTSSINGLIWSNKTATDAGYFRNISISSPNFVNNGVELPGLKYEFTEMQKVRELCPANLKAVNNSGNSYPKGNSGDMRFDMYVEHSKERIAWGYADPLFVGDKLFGQNSELIMDSSGQVESISYSDPMDASQMNVSYRLSFSAIKSHYQNQLFPIPSSSNFSSFIEISAEGVYDAETGHLCMVGCRDIYLMSESGKSQDCEMFIEFQFSPLNSKVGRSIQGTIKSNRAKADSLYFEPLKISSRSYYGVQVKKSLWRMDLEIVMVLISNTLLCVFVALQIFYVRKHPEVLPFISLVMLAILTLGRMIPLGLNLEALLLKHTNRQHMVLEGEGWLELNEVSVRVANLVVFLLLLLLLQMAWTSRKANGDGKQYWAAEKRTLYVTLVLSVFGGIITLLVEWMKSSAWNGGYSHQVFPLTYLKSYSGLVLDGFLLPQILFNIFQSSAEKSLSCSFYIGTTFVRLLPHAYDLYRVHSFRQQDYYGSYIYANPKADFYSIAWDVIIVCGCVVLAVIIWFQQRFGGRGILPRRFLELASYEKVPAVSSE</sequence>
<keyword evidence="15" id="KW-1185">Reference proteome</keyword>
<dbReference type="GO" id="GO:0061630">
    <property type="term" value="F:ubiquitin protein ligase activity"/>
    <property type="evidence" value="ECO:0007669"/>
    <property type="project" value="UniProtKB-EC"/>
</dbReference>
<evidence type="ECO:0000256" key="9">
    <source>
        <dbReference type="ARBA" id="ARBA00023136"/>
    </source>
</evidence>
<feature type="signal peptide" evidence="11">
    <location>
        <begin position="1"/>
        <end position="36"/>
    </location>
</feature>
<name>A0AAV1BZK4_OLDCO</name>
<dbReference type="InterPro" id="IPR021319">
    <property type="entry name" value="DUF2921"/>
</dbReference>
<evidence type="ECO:0000256" key="4">
    <source>
        <dbReference type="ARBA" id="ARBA00012483"/>
    </source>
</evidence>
<keyword evidence="6 10" id="KW-0812">Transmembrane</keyword>
<evidence type="ECO:0000256" key="6">
    <source>
        <dbReference type="ARBA" id="ARBA00022692"/>
    </source>
</evidence>
<keyword evidence="9 10" id="KW-0472">Membrane</keyword>
<evidence type="ECO:0000256" key="10">
    <source>
        <dbReference type="SAM" id="Phobius"/>
    </source>
</evidence>